<feature type="region of interest" description="Disordered" evidence="1">
    <location>
        <begin position="199"/>
        <end position="230"/>
    </location>
</feature>
<protein>
    <submittedName>
        <fullName evidence="3">Uncharacterized protein</fullName>
    </submittedName>
</protein>
<dbReference type="RefSeq" id="WP_260790591.1">
    <property type="nucleotide sequence ID" value="NZ_CP093313.1"/>
</dbReference>
<dbReference type="Proteomes" id="UP001059380">
    <property type="component" value="Chromosome"/>
</dbReference>
<accession>A0A9J7BLG1</accession>
<feature type="signal peptide" evidence="2">
    <location>
        <begin position="1"/>
        <end position="33"/>
    </location>
</feature>
<dbReference type="SUPFAM" id="SSF75011">
    <property type="entry name" value="3-carboxy-cis,cis-mucoante lactonizing enzyme"/>
    <property type="match status" value="1"/>
</dbReference>
<evidence type="ECO:0000256" key="2">
    <source>
        <dbReference type="SAM" id="SignalP"/>
    </source>
</evidence>
<keyword evidence="4" id="KW-1185">Reference proteome</keyword>
<feature type="chain" id="PRO_5039905994" evidence="2">
    <location>
        <begin position="34"/>
        <end position="446"/>
    </location>
</feature>
<sequence>MVKVVPAARFWVRTAVGLVLAVSLWESAPVAGAQDVFPHGLFAEKKKKAAPAEAGTVRATVQPSFSIAAEPLGYSQPASFYLGMRSALMSLDFLDEDRLLFTFRVPGLISRSHRNEETENERKVRAVVLRLPQGNVESEAVWTLHDKKRYLYNLGNGKFLLRDRDTVQMGDASLQLKPLLQFPGPVLWLEVDPSRQFLVTGSSEPPTQASRPGDVGSPASARGNVTTDAPGLSDKPDMVLRILRREDGKVMLVSHVRSAVHLPINGQGYLELLRGSGMMWTLNFNYFSGGNTLVGQVESACTPLLDFISPGEVLATGCNSNGDAKLMALGLNGKKLWQAPAGSSVWPVLVTNTKGTRIGRESLMAGREMSTIAPLEPEDIKGQDVQILDAATGKLVLRAAATPVFDIGGNVAISPSGRRVAIMMGKNLQIFELPDPTPVPDVNLEH</sequence>
<evidence type="ECO:0000313" key="4">
    <source>
        <dbReference type="Proteomes" id="UP001059380"/>
    </source>
</evidence>
<keyword evidence="2" id="KW-0732">Signal</keyword>
<reference evidence="3" key="1">
    <citation type="submission" date="2021-04" db="EMBL/GenBank/DDBJ databases">
        <title>Phylogenetic analysis of Acidobacteriaceae.</title>
        <authorList>
            <person name="Qiu L."/>
            <person name="Zhang Q."/>
        </authorList>
    </citation>
    <scope>NUCLEOTIDE SEQUENCE</scope>
    <source>
        <strain evidence="3">DSM 25168</strain>
    </source>
</reference>
<name>A0A9J7BLG1_9BACT</name>
<evidence type="ECO:0000256" key="1">
    <source>
        <dbReference type="SAM" id="MobiDB-lite"/>
    </source>
</evidence>
<gene>
    <name evidence="3" type="ORF">MOP44_14145</name>
</gene>
<dbReference type="KEGG" id="orp:MOP44_14145"/>
<dbReference type="EMBL" id="CP093313">
    <property type="protein sequence ID" value="UWZ81726.1"/>
    <property type="molecule type" value="Genomic_DNA"/>
</dbReference>
<feature type="compositionally biased region" description="Polar residues" evidence="1">
    <location>
        <begin position="199"/>
        <end position="210"/>
    </location>
</feature>
<organism evidence="3 4">
    <name type="scientific">Occallatibacter riparius</name>
    <dbReference type="NCBI Taxonomy" id="1002689"/>
    <lineage>
        <taxon>Bacteria</taxon>
        <taxon>Pseudomonadati</taxon>
        <taxon>Acidobacteriota</taxon>
        <taxon>Terriglobia</taxon>
        <taxon>Terriglobales</taxon>
        <taxon>Acidobacteriaceae</taxon>
        <taxon>Occallatibacter</taxon>
    </lineage>
</organism>
<proteinExistence type="predicted"/>
<dbReference type="AlphaFoldDB" id="A0A9J7BLG1"/>
<evidence type="ECO:0000313" key="3">
    <source>
        <dbReference type="EMBL" id="UWZ81726.1"/>
    </source>
</evidence>